<name>A0A165AJH4_9AGAM</name>
<keyword evidence="4" id="KW-0677">Repeat</keyword>
<dbReference type="EMBL" id="KV419394">
    <property type="protein sequence ID" value="KZS99104.1"/>
    <property type="molecule type" value="Genomic_DNA"/>
</dbReference>
<evidence type="ECO:0000256" key="3">
    <source>
        <dbReference type="ARBA" id="ARBA00022490"/>
    </source>
</evidence>
<evidence type="ECO:0000256" key="5">
    <source>
        <dbReference type="ARBA" id="ARBA00023242"/>
    </source>
</evidence>
<dbReference type="InterPro" id="IPR011989">
    <property type="entry name" value="ARM-like"/>
</dbReference>
<dbReference type="PANTHER" id="PTHR15651:SF7">
    <property type="entry name" value="ARMADILLO REPEAT-CONTAINING PROTEIN 8"/>
    <property type="match status" value="1"/>
</dbReference>
<dbReference type="AlphaFoldDB" id="A0A165AJH4"/>
<keyword evidence="5" id="KW-0539">Nucleus</keyword>
<dbReference type="GO" id="GO:0034657">
    <property type="term" value="C:GID complex"/>
    <property type="evidence" value="ECO:0007669"/>
    <property type="project" value="TreeGrafter"/>
</dbReference>
<gene>
    <name evidence="6" type="ORF">SISNIDRAFT_11994</name>
</gene>
<evidence type="ECO:0008006" key="8">
    <source>
        <dbReference type="Google" id="ProtNLM"/>
    </source>
</evidence>
<dbReference type="SUPFAM" id="SSF48371">
    <property type="entry name" value="ARM repeat"/>
    <property type="match status" value="1"/>
</dbReference>
<keyword evidence="3" id="KW-0963">Cytoplasm</keyword>
<proteinExistence type="predicted"/>
<reference evidence="6 7" key="1">
    <citation type="journal article" date="2016" name="Mol. Biol. Evol.">
        <title>Comparative Genomics of Early-Diverging Mushroom-Forming Fungi Provides Insights into the Origins of Lignocellulose Decay Capabilities.</title>
        <authorList>
            <person name="Nagy L.G."/>
            <person name="Riley R."/>
            <person name="Tritt A."/>
            <person name="Adam C."/>
            <person name="Daum C."/>
            <person name="Floudas D."/>
            <person name="Sun H."/>
            <person name="Yadav J.S."/>
            <person name="Pangilinan J."/>
            <person name="Larsson K.H."/>
            <person name="Matsuura K."/>
            <person name="Barry K."/>
            <person name="Labutti K."/>
            <person name="Kuo R."/>
            <person name="Ohm R.A."/>
            <person name="Bhattacharya S.S."/>
            <person name="Shirouzu T."/>
            <person name="Yoshinaga Y."/>
            <person name="Martin F.M."/>
            <person name="Grigoriev I.V."/>
            <person name="Hibbett D.S."/>
        </authorList>
    </citation>
    <scope>NUCLEOTIDE SEQUENCE [LARGE SCALE GENOMIC DNA]</scope>
    <source>
        <strain evidence="6 7">HHB9708</strain>
    </source>
</reference>
<evidence type="ECO:0000313" key="6">
    <source>
        <dbReference type="EMBL" id="KZS99104.1"/>
    </source>
</evidence>
<dbReference type="GO" id="GO:0005737">
    <property type="term" value="C:cytoplasm"/>
    <property type="evidence" value="ECO:0007669"/>
    <property type="project" value="UniProtKB-SubCell"/>
</dbReference>
<comment type="subcellular location">
    <subcellularLocation>
        <location evidence="2">Cytoplasm</location>
    </subcellularLocation>
    <subcellularLocation>
        <location evidence="1">Nucleus</location>
    </subcellularLocation>
</comment>
<dbReference type="STRING" id="1314777.A0A165AJH4"/>
<sequence>MLHVADTGIGAKLLSIIQDSTEDLRARNIAIEGVCNLLYSFSPYRTVNSLWAIRNLLWDSSYTEKADVMSSLGWGRLSGYFTNPNELIKEKAMAILDNLAWREPDLQFIFDRLGEETLCVALENAVSSSNADLVEQVSPRTALFDVAILTLIGLENIHDDVLFGYRTSDHLAHSKQAITWFERMSSTSQCRSPARGWPLRLTVGKGHPAATSRAPRAWN</sequence>
<dbReference type="Gene3D" id="1.25.10.10">
    <property type="entry name" value="Leucine-rich Repeat Variant"/>
    <property type="match status" value="1"/>
</dbReference>
<organism evidence="6 7">
    <name type="scientific">Sistotremastrum niveocremeum HHB9708</name>
    <dbReference type="NCBI Taxonomy" id="1314777"/>
    <lineage>
        <taxon>Eukaryota</taxon>
        <taxon>Fungi</taxon>
        <taxon>Dikarya</taxon>
        <taxon>Basidiomycota</taxon>
        <taxon>Agaricomycotina</taxon>
        <taxon>Agaricomycetes</taxon>
        <taxon>Sistotremastrales</taxon>
        <taxon>Sistotremastraceae</taxon>
        <taxon>Sertulicium</taxon>
        <taxon>Sertulicium niveocremeum</taxon>
    </lineage>
</organism>
<dbReference type="Proteomes" id="UP000076722">
    <property type="component" value="Unassembled WGS sequence"/>
</dbReference>
<dbReference type="InterPro" id="IPR016024">
    <property type="entry name" value="ARM-type_fold"/>
</dbReference>
<dbReference type="PANTHER" id="PTHR15651">
    <property type="entry name" value="ARMADILLO REPEAT-CONTAINING PROTEIN 8"/>
    <property type="match status" value="1"/>
</dbReference>
<dbReference type="OrthoDB" id="5559898at2759"/>
<keyword evidence="7" id="KW-1185">Reference proteome</keyword>
<accession>A0A165AJH4</accession>
<evidence type="ECO:0000313" key="7">
    <source>
        <dbReference type="Proteomes" id="UP000076722"/>
    </source>
</evidence>
<dbReference type="InterPro" id="IPR038739">
    <property type="entry name" value="ARMC8/Vid28"/>
</dbReference>
<dbReference type="GO" id="GO:0005634">
    <property type="term" value="C:nucleus"/>
    <property type="evidence" value="ECO:0007669"/>
    <property type="project" value="UniProtKB-SubCell"/>
</dbReference>
<evidence type="ECO:0000256" key="4">
    <source>
        <dbReference type="ARBA" id="ARBA00022737"/>
    </source>
</evidence>
<evidence type="ECO:0000256" key="2">
    <source>
        <dbReference type="ARBA" id="ARBA00004496"/>
    </source>
</evidence>
<evidence type="ECO:0000256" key="1">
    <source>
        <dbReference type="ARBA" id="ARBA00004123"/>
    </source>
</evidence>
<dbReference type="GO" id="GO:0043161">
    <property type="term" value="P:proteasome-mediated ubiquitin-dependent protein catabolic process"/>
    <property type="evidence" value="ECO:0007669"/>
    <property type="project" value="TreeGrafter"/>
</dbReference>
<protein>
    <recommendedName>
        <fullName evidence="8">ARM repeat-containing protein</fullName>
    </recommendedName>
</protein>